<dbReference type="Pfam" id="PF13411">
    <property type="entry name" value="MerR_1"/>
    <property type="match status" value="1"/>
</dbReference>
<comment type="caution">
    <text evidence="5">The sequence shown here is derived from an EMBL/GenBank/DDBJ whole genome shotgun (WGS) entry which is preliminary data.</text>
</comment>
<keyword evidence="1" id="KW-0805">Transcription regulation</keyword>
<dbReference type="STRING" id="693.AKJ17_12110"/>
<keyword evidence="2" id="KW-0238">DNA-binding</keyword>
<sequence length="265" mass="30136">MGCDKKLYAIREVSEITGVKPVTLRAWQRRYNLIQPQRTDKGHRLYREEDIERIKVIQSWLSKGVSIGKVKSLLETETTLDDTQVTQSEQLEDVDVILEALSSLRRSKVESIINTVLKEYPLDVVEQQFIQPVFKAISLVKRNQRILQDSLFKSLLIARLESIIESENKAARAGKCLLVSYTHNRDVASRLWAAQLSQNGWHITLMDDVEDVSGLNDLDLSAIYNSVAFYSPKPVTEAQKLAIEQLTESYSGQVTLSEVLELTRS</sequence>
<evidence type="ECO:0000256" key="3">
    <source>
        <dbReference type="ARBA" id="ARBA00023163"/>
    </source>
</evidence>
<keyword evidence="6" id="KW-1185">Reference proteome</keyword>
<name>A0A0M0HMJ8_VIBNE</name>
<dbReference type="GO" id="GO:0003700">
    <property type="term" value="F:DNA-binding transcription factor activity"/>
    <property type="evidence" value="ECO:0007669"/>
    <property type="project" value="InterPro"/>
</dbReference>
<dbReference type="Proteomes" id="UP000037515">
    <property type="component" value="Unassembled WGS sequence"/>
</dbReference>
<proteinExistence type="predicted"/>
<dbReference type="RefSeq" id="WP_053396072.1">
    <property type="nucleotide sequence ID" value="NZ_LHPJ01000008.1"/>
</dbReference>
<keyword evidence="3" id="KW-0804">Transcription</keyword>
<evidence type="ECO:0000256" key="2">
    <source>
        <dbReference type="ARBA" id="ARBA00023125"/>
    </source>
</evidence>
<dbReference type="AlphaFoldDB" id="A0A0M0HMJ8"/>
<dbReference type="CDD" id="cd01104">
    <property type="entry name" value="HTH_MlrA-CarA"/>
    <property type="match status" value="1"/>
</dbReference>
<dbReference type="GO" id="GO:0003677">
    <property type="term" value="F:DNA binding"/>
    <property type="evidence" value="ECO:0007669"/>
    <property type="project" value="UniProtKB-KW"/>
</dbReference>
<feature type="domain" description="HTH merR-type" evidence="4">
    <location>
        <begin position="7"/>
        <end position="76"/>
    </location>
</feature>
<evidence type="ECO:0000256" key="1">
    <source>
        <dbReference type="ARBA" id="ARBA00023015"/>
    </source>
</evidence>
<dbReference type="InterPro" id="IPR000551">
    <property type="entry name" value="MerR-type_HTH_dom"/>
</dbReference>
<dbReference type="Gene3D" id="1.10.1660.10">
    <property type="match status" value="1"/>
</dbReference>
<dbReference type="PATRIC" id="fig|693.5.peg.2483"/>
<dbReference type="PANTHER" id="PTHR30204">
    <property type="entry name" value="REDOX-CYCLING DRUG-SENSING TRANSCRIPTIONAL ACTIVATOR SOXR"/>
    <property type="match status" value="1"/>
</dbReference>
<gene>
    <name evidence="5" type="ORF">AKJ17_12110</name>
</gene>
<protein>
    <submittedName>
        <fullName evidence="5">MerR family transcriptional regulator</fullName>
    </submittedName>
</protein>
<reference evidence="6" key="1">
    <citation type="submission" date="2015-08" db="EMBL/GenBank/DDBJ databases">
        <title>Vibrio galatheae sp. nov., a novel member of the Vibrionaceae family isolated from the Solomon Islands.</title>
        <authorList>
            <person name="Giubergia S."/>
            <person name="Machado H."/>
            <person name="Mateiu R.V."/>
            <person name="Gram L."/>
        </authorList>
    </citation>
    <scope>NUCLEOTIDE SEQUENCE [LARGE SCALE GENOMIC DNA]</scope>
    <source>
        <strain evidence="6">DSM 19584</strain>
    </source>
</reference>
<dbReference type="PROSITE" id="PS50937">
    <property type="entry name" value="HTH_MERR_2"/>
    <property type="match status" value="1"/>
</dbReference>
<evidence type="ECO:0000259" key="4">
    <source>
        <dbReference type="PROSITE" id="PS50937"/>
    </source>
</evidence>
<evidence type="ECO:0000313" key="5">
    <source>
        <dbReference type="EMBL" id="KOO03286.1"/>
    </source>
</evidence>
<dbReference type="SMART" id="SM00422">
    <property type="entry name" value="HTH_MERR"/>
    <property type="match status" value="1"/>
</dbReference>
<dbReference type="EMBL" id="LHPJ01000008">
    <property type="protein sequence ID" value="KOO03286.1"/>
    <property type="molecule type" value="Genomic_DNA"/>
</dbReference>
<dbReference type="InterPro" id="IPR009061">
    <property type="entry name" value="DNA-bd_dom_put_sf"/>
</dbReference>
<dbReference type="SUPFAM" id="SSF46955">
    <property type="entry name" value="Putative DNA-binding domain"/>
    <property type="match status" value="1"/>
</dbReference>
<organism evidence="5 6">
    <name type="scientific">Vibrio nereis</name>
    <dbReference type="NCBI Taxonomy" id="693"/>
    <lineage>
        <taxon>Bacteria</taxon>
        <taxon>Pseudomonadati</taxon>
        <taxon>Pseudomonadota</taxon>
        <taxon>Gammaproteobacteria</taxon>
        <taxon>Vibrionales</taxon>
        <taxon>Vibrionaceae</taxon>
        <taxon>Vibrio</taxon>
    </lineage>
</organism>
<dbReference type="OrthoDB" id="9800334at2"/>
<accession>A0A0M0HMJ8</accession>
<dbReference type="PANTHER" id="PTHR30204:SF67">
    <property type="entry name" value="HTH-TYPE TRANSCRIPTIONAL REGULATOR MLRA-RELATED"/>
    <property type="match status" value="1"/>
</dbReference>
<dbReference type="InterPro" id="IPR047057">
    <property type="entry name" value="MerR_fam"/>
</dbReference>
<evidence type="ECO:0000313" key="6">
    <source>
        <dbReference type="Proteomes" id="UP000037515"/>
    </source>
</evidence>